<reference evidence="6 7" key="1">
    <citation type="submission" date="2022-10" db="EMBL/GenBank/DDBJ databases">
        <title>Comparative genomic analysis of Cohnella hashimotonis sp. nov., isolated from the International Space Station.</title>
        <authorList>
            <person name="Simpson A."/>
            <person name="Venkateswaran K."/>
        </authorList>
    </citation>
    <scope>NUCLEOTIDE SEQUENCE [LARGE SCALE GENOMIC DNA]</scope>
    <source>
        <strain evidence="6 7">DSM 18997</strain>
    </source>
</reference>
<name>A0A9X4KGV9_9BACL</name>
<dbReference type="Pfam" id="PF01047">
    <property type="entry name" value="MarR"/>
    <property type="match status" value="1"/>
</dbReference>
<dbReference type="InterPro" id="IPR036390">
    <property type="entry name" value="WH_DNA-bd_sf"/>
</dbReference>
<evidence type="ECO:0000256" key="2">
    <source>
        <dbReference type="ARBA" id="ARBA00023125"/>
    </source>
</evidence>
<evidence type="ECO:0000313" key="6">
    <source>
        <dbReference type="EMBL" id="MDG0791755.1"/>
    </source>
</evidence>
<accession>A0A9X4KGV9</accession>
<dbReference type="Proteomes" id="UP001153387">
    <property type="component" value="Unassembled WGS sequence"/>
</dbReference>
<dbReference type="SMART" id="SM00347">
    <property type="entry name" value="HTH_MARR"/>
    <property type="match status" value="1"/>
</dbReference>
<dbReference type="PROSITE" id="PS50995">
    <property type="entry name" value="HTH_MARR_2"/>
    <property type="match status" value="1"/>
</dbReference>
<dbReference type="InterPro" id="IPR023187">
    <property type="entry name" value="Tscrpt_reg_MarR-type_CS"/>
</dbReference>
<protein>
    <submittedName>
        <fullName evidence="6">MarR family transcriptional regulator</fullName>
    </submittedName>
</protein>
<comment type="caution">
    <text evidence="6">The sequence shown here is derived from an EMBL/GenBank/DDBJ whole genome shotgun (WGS) entry which is preliminary data.</text>
</comment>
<dbReference type="PANTHER" id="PTHR42756">
    <property type="entry name" value="TRANSCRIPTIONAL REGULATOR, MARR"/>
    <property type="match status" value="1"/>
</dbReference>
<sequence length="215" mass="24286">MEPLEPMDDGTADDLRLFRIWSRASRAIFSNVGRDIESHGLSPDNFMILELLYNKGPQPIQKISERLSIPSGSITYVIDKLEKKGYVERRQSQEDRRTSNAVLTDEGRALFDDIFPKHAAMISRNLSVASPDEKRALAELLKRIGLHAAALGGRAGRLLIRDILRTIICPKQFIFSGDDRRHAPLRGPEQRKRARCEPLRRPEADYPFAAVASNP</sequence>
<dbReference type="EMBL" id="JAPDHZ010000003">
    <property type="protein sequence ID" value="MDG0791755.1"/>
    <property type="molecule type" value="Genomic_DNA"/>
</dbReference>
<dbReference type="PROSITE" id="PS01117">
    <property type="entry name" value="HTH_MARR_1"/>
    <property type="match status" value="1"/>
</dbReference>
<proteinExistence type="predicted"/>
<evidence type="ECO:0000313" key="7">
    <source>
        <dbReference type="Proteomes" id="UP001153387"/>
    </source>
</evidence>
<dbReference type="InterPro" id="IPR000835">
    <property type="entry name" value="HTH_MarR-typ"/>
</dbReference>
<keyword evidence="3" id="KW-0804">Transcription</keyword>
<feature type="region of interest" description="Disordered" evidence="4">
    <location>
        <begin position="179"/>
        <end position="200"/>
    </location>
</feature>
<keyword evidence="1" id="KW-0805">Transcription regulation</keyword>
<dbReference type="GO" id="GO:0003677">
    <property type="term" value="F:DNA binding"/>
    <property type="evidence" value="ECO:0007669"/>
    <property type="project" value="UniProtKB-KW"/>
</dbReference>
<evidence type="ECO:0000256" key="4">
    <source>
        <dbReference type="SAM" id="MobiDB-lite"/>
    </source>
</evidence>
<evidence type="ECO:0000256" key="3">
    <source>
        <dbReference type="ARBA" id="ARBA00023163"/>
    </source>
</evidence>
<dbReference type="AlphaFoldDB" id="A0A9X4KGV9"/>
<keyword evidence="2" id="KW-0238">DNA-binding</keyword>
<dbReference type="Gene3D" id="1.10.10.10">
    <property type="entry name" value="Winged helix-like DNA-binding domain superfamily/Winged helix DNA-binding domain"/>
    <property type="match status" value="1"/>
</dbReference>
<organism evidence="6 7">
    <name type="scientific">Cohnella ginsengisoli</name>
    <dbReference type="NCBI Taxonomy" id="425004"/>
    <lineage>
        <taxon>Bacteria</taxon>
        <taxon>Bacillati</taxon>
        <taxon>Bacillota</taxon>
        <taxon>Bacilli</taxon>
        <taxon>Bacillales</taxon>
        <taxon>Paenibacillaceae</taxon>
        <taxon>Cohnella</taxon>
    </lineage>
</organism>
<evidence type="ECO:0000256" key="1">
    <source>
        <dbReference type="ARBA" id="ARBA00023015"/>
    </source>
</evidence>
<dbReference type="RefSeq" id="WP_277565605.1">
    <property type="nucleotide sequence ID" value="NZ_JAPDHZ010000003.1"/>
</dbReference>
<gene>
    <name evidence="6" type="ORF">OMP38_13425</name>
</gene>
<dbReference type="PRINTS" id="PR00598">
    <property type="entry name" value="HTHMARR"/>
</dbReference>
<feature type="domain" description="HTH marR-type" evidence="5">
    <location>
        <begin position="14"/>
        <end position="146"/>
    </location>
</feature>
<dbReference type="PANTHER" id="PTHR42756:SF1">
    <property type="entry name" value="TRANSCRIPTIONAL REPRESSOR OF EMRAB OPERON"/>
    <property type="match status" value="1"/>
</dbReference>
<dbReference type="InterPro" id="IPR036388">
    <property type="entry name" value="WH-like_DNA-bd_sf"/>
</dbReference>
<keyword evidence="7" id="KW-1185">Reference proteome</keyword>
<dbReference type="SUPFAM" id="SSF46785">
    <property type="entry name" value="Winged helix' DNA-binding domain"/>
    <property type="match status" value="1"/>
</dbReference>
<evidence type="ECO:0000259" key="5">
    <source>
        <dbReference type="PROSITE" id="PS50995"/>
    </source>
</evidence>
<dbReference type="GO" id="GO:0003700">
    <property type="term" value="F:DNA-binding transcription factor activity"/>
    <property type="evidence" value="ECO:0007669"/>
    <property type="project" value="InterPro"/>
</dbReference>